<dbReference type="EC" id="3.1.1.17" evidence="2"/>
<keyword evidence="3" id="KW-1185">Reference proteome</keyword>
<dbReference type="SUPFAM" id="SSF63829">
    <property type="entry name" value="Calcium-dependent phosphotriesterase"/>
    <property type="match status" value="1"/>
</dbReference>
<dbReference type="Proteomes" id="UP000014461">
    <property type="component" value="Unassembled WGS sequence"/>
</dbReference>
<dbReference type="InterPro" id="IPR013658">
    <property type="entry name" value="SGL"/>
</dbReference>
<dbReference type="InterPro" id="IPR011042">
    <property type="entry name" value="6-blade_b-propeller_TolB-like"/>
</dbReference>
<name>R9PGA2_AGAAL</name>
<reference evidence="2" key="1">
    <citation type="journal article" date="2013" name="Genome Announc.">
        <title>Draft Genome Sequence of Agarivorans albus Strain MKT 106T, an Agarolytic Marine Bacterium.</title>
        <authorList>
            <person name="Yasuike M."/>
            <person name="Nakamura Y."/>
            <person name="Kai W."/>
            <person name="Fujiwara A."/>
            <person name="Fukui Y."/>
            <person name="Satomi M."/>
            <person name="Sano M."/>
        </authorList>
    </citation>
    <scope>NUCLEOTIDE SEQUENCE [LARGE SCALE GENOMIC DNA]</scope>
</reference>
<sequence length="320" mass="35612">MSQINLFNQPLVKLGQQLTRPECVLTNVFGDVFVSDFRGGVTRIAANGEQSYWGGAHPEFGPLQTNGFAMLADGSFLIAHLGAEQGGVFKLTRDNAIYDWLLEVDGVVLPPTNFVYLDHQGRIWITVSTRTQPRADAYRKSCDDGFIVLVDEQGARIVADGLGYTNELWVNPEGTELYVNATFSRELIKYQIVDDQLLQAQVITQFSAATFPDGLTMDISGNLWVTSIVSNRVIRVSPNGEQQIWLEDSDDEHLRWVEQAFQDDVMGRPHLDGNPAKQLRNISSLAFAKDGILLGCLLGNSITKIKTDIIGIKPAHWRFK</sequence>
<keyword evidence="2" id="KW-0378">Hydrolase</keyword>
<proteinExistence type="predicted"/>
<comment type="caution">
    <text evidence="2">The sequence shown here is derived from an EMBL/GenBank/DDBJ whole genome shotgun (WGS) entry which is preliminary data.</text>
</comment>
<dbReference type="GO" id="GO:0004341">
    <property type="term" value="F:gluconolactonase activity"/>
    <property type="evidence" value="ECO:0007669"/>
    <property type="project" value="UniProtKB-EC"/>
</dbReference>
<evidence type="ECO:0000259" key="1">
    <source>
        <dbReference type="Pfam" id="PF08450"/>
    </source>
</evidence>
<dbReference type="PANTHER" id="PTHR47572:SF5">
    <property type="entry name" value="BLR2277 PROTEIN"/>
    <property type="match status" value="1"/>
</dbReference>
<dbReference type="Pfam" id="PF08450">
    <property type="entry name" value="SGL"/>
    <property type="match status" value="1"/>
</dbReference>
<dbReference type="PANTHER" id="PTHR47572">
    <property type="entry name" value="LIPOPROTEIN-RELATED"/>
    <property type="match status" value="1"/>
</dbReference>
<accession>R9PGA2</accession>
<dbReference type="InterPro" id="IPR051262">
    <property type="entry name" value="SMP-30/CGR1_Lactonase"/>
</dbReference>
<dbReference type="Gene3D" id="2.120.10.30">
    <property type="entry name" value="TolB, C-terminal domain"/>
    <property type="match status" value="1"/>
</dbReference>
<feature type="domain" description="SMP-30/Gluconolactonase/LRE-like region" evidence="1">
    <location>
        <begin position="108"/>
        <end position="242"/>
    </location>
</feature>
<dbReference type="EMBL" id="BARX01000002">
    <property type="protein sequence ID" value="GAD00405.1"/>
    <property type="molecule type" value="Genomic_DNA"/>
</dbReference>
<protein>
    <submittedName>
        <fullName evidence="2">Putative gluconolactonase</fullName>
        <ecNumber evidence="2">3.1.1.17</ecNumber>
    </submittedName>
</protein>
<dbReference type="AlphaFoldDB" id="R9PGA2"/>
<dbReference type="OrthoDB" id="9775406at2"/>
<dbReference type="RefSeq" id="WP_016400173.1">
    <property type="nucleotide sequence ID" value="NZ_BARX01000002.1"/>
</dbReference>
<dbReference type="STRING" id="1331007.AALB_0485"/>
<organism evidence="2 3">
    <name type="scientific">Agarivorans albus MKT 106</name>
    <dbReference type="NCBI Taxonomy" id="1331007"/>
    <lineage>
        <taxon>Bacteria</taxon>
        <taxon>Pseudomonadati</taxon>
        <taxon>Pseudomonadota</taxon>
        <taxon>Gammaproteobacteria</taxon>
        <taxon>Alteromonadales</taxon>
        <taxon>Alteromonadaceae</taxon>
        <taxon>Agarivorans</taxon>
    </lineage>
</organism>
<evidence type="ECO:0000313" key="3">
    <source>
        <dbReference type="Proteomes" id="UP000014461"/>
    </source>
</evidence>
<gene>
    <name evidence="2" type="ORF">AALB_0485</name>
</gene>
<evidence type="ECO:0000313" key="2">
    <source>
        <dbReference type="EMBL" id="GAD00405.1"/>
    </source>
</evidence>